<feature type="region of interest" description="Disordered" evidence="1">
    <location>
        <begin position="1"/>
        <end position="35"/>
    </location>
</feature>
<dbReference type="Proteomes" id="UP000033608">
    <property type="component" value="Unassembled WGS sequence"/>
</dbReference>
<feature type="compositionally biased region" description="Basic and acidic residues" evidence="1">
    <location>
        <begin position="9"/>
        <end position="18"/>
    </location>
</feature>
<proteinExistence type="predicted"/>
<feature type="non-terminal residue" evidence="2">
    <location>
        <position position="70"/>
    </location>
</feature>
<evidence type="ECO:0000256" key="1">
    <source>
        <dbReference type="SAM" id="MobiDB-lite"/>
    </source>
</evidence>
<reference evidence="2 3" key="1">
    <citation type="submission" date="2015-03" db="EMBL/GenBank/DDBJ databases">
        <authorList>
            <person name="Hassan Y.I."/>
            <person name="Lepp D."/>
            <person name="Zhou T."/>
        </authorList>
    </citation>
    <scope>NUCLEOTIDE SEQUENCE [LARGE SCALE GENOMIC DNA]</scope>
    <source>
        <strain evidence="2 3">DSM 17137</strain>
    </source>
</reference>
<accession>A0A0F5L6C4</accession>
<organism evidence="2 3">
    <name type="scientific">Devosia limi DSM 17137</name>
    <dbReference type="NCBI Taxonomy" id="1121477"/>
    <lineage>
        <taxon>Bacteria</taxon>
        <taxon>Pseudomonadati</taxon>
        <taxon>Pseudomonadota</taxon>
        <taxon>Alphaproteobacteria</taxon>
        <taxon>Hyphomicrobiales</taxon>
        <taxon>Devosiaceae</taxon>
        <taxon>Devosia</taxon>
    </lineage>
</organism>
<dbReference type="PATRIC" id="fig|1121477.3.peg.365"/>
<dbReference type="EMBL" id="LAJF01000133">
    <property type="protein sequence ID" value="KKB77908.1"/>
    <property type="molecule type" value="Genomic_DNA"/>
</dbReference>
<keyword evidence="3" id="KW-1185">Reference proteome</keyword>
<comment type="caution">
    <text evidence="2">The sequence shown here is derived from an EMBL/GenBank/DDBJ whole genome shotgun (WGS) entry which is preliminary data.</text>
</comment>
<evidence type="ECO:0000313" key="3">
    <source>
        <dbReference type="Proteomes" id="UP000033608"/>
    </source>
</evidence>
<dbReference type="AlphaFoldDB" id="A0A0F5L6C4"/>
<sequence length="70" mass="6983">MAGGGGRGGRGEKGEKEGVGGSDKLGGGGGGAAGRVLNTTRVRVVWENHGFNEIMGGANFDGEGWEGHAR</sequence>
<name>A0A0F5L6C4_9HYPH</name>
<gene>
    <name evidence="2" type="ORF">VW29_18030</name>
</gene>
<evidence type="ECO:0000313" key="2">
    <source>
        <dbReference type="EMBL" id="KKB77908.1"/>
    </source>
</evidence>
<protein>
    <submittedName>
        <fullName evidence="2">Uncharacterized protein</fullName>
    </submittedName>
</protein>
<feature type="compositionally biased region" description="Gly residues" evidence="1">
    <location>
        <begin position="19"/>
        <end position="33"/>
    </location>
</feature>